<evidence type="ECO:0000313" key="5">
    <source>
        <dbReference type="EMBL" id="KAK3291041.1"/>
    </source>
</evidence>
<evidence type="ECO:0000256" key="2">
    <source>
        <dbReference type="ARBA" id="ARBA00023043"/>
    </source>
</evidence>
<feature type="transmembrane region" description="Helical" evidence="4">
    <location>
        <begin position="14"/>
        <end position="35"/>
    </location>
</feature>
<dbReference type="SMART" id="SM00248">
    <property type="entry name" value="ANK"/>
    <property type="match status" value="5"/>
</dbReference>
<keyword evidence="1" id="KW-0677">Repeat</keyword>
<feature type="repeat" description="ANK" evidence="3">
    <location>
        <begin position="958"/>
        <end position="990"/>
    </location>
</feature>
<evidence type="ECO:0000256" key="4">
    <source>
        <dbReference type="SAM" id="Phobius"/>
    </source>
</evidence>
<evidence type="ECO:0000313" key="6">
    <source>
        <dbReference type="Proteomes" id="UP001278766"/>
    </source>
</evidence>
<dbReference type="Gene3D" id="1.25.40.20">
    <property type="entry name" value="Ankyrin repeat-containing domain"/>
    <property type="match status" value="3"/>
</dbReference>
<dbReference type="SUPFAM" id="SSF48403">
    <property type="entry name" value="Ankyrin repeat"/>
    <property type="match status" value="1"/>
</dbReference>
<keyword evidence="2 3" id="KW-0040">ANK repeat</keyword>
<feature type="repeat" description="ANK" evidence="3">
    <location>
        <begin position="1062"/>
        <end position="1094"/>
    </location>
</feature>
<dbReference type="InterPro" id="IPR002110">
    <property type="entry name" value="Ankyrin_rpt"/>
</dbReference>
<dbReference type="GeneID" id="87838362"/>
<keyword evidence="4" id="KW-0472">Membrane</keyword>
<organism evidence="5 6">
    <name type="scientific">Chaetomium fimeti</name>
    <dbReference type="NCBI Taxonomy" id="1854472"/>
    <lineage>
        <taxon>Eukaryota</taxon>
        <taxon>Fungi</taxon>
        <taxon>Dikarya</taxon>
        <taxon>Ascomycota</taxon>
        <taxon>Pezizomycotina</taxon>
        <taxon>Sordariomycetes</taxon>
        <taxon>Sordariomycetidae</taxon>
        <taxon>Sordariales</taxon>
        <taxon>Chaetomiaceae</taxon>
        <taxon>Chaetomium</taxon>
    </lineage>
</organism>
<dbReference type="RefSeq" id="XP_062654555.1">
    <property type="nucleotide sequence ID" value="XM_062801414.1"/>
</dbReference>
<sequence>MQFMSQSTGWADNVILAMVPLGIIAAVVGAIRVGGPTWLKALIGRARDSRAIVESELMSSTSHEVCELWNEPSAWDVMLGSCPPRRKHWSTKAGMFAILRFPKPGSKATNTEQSTPAEDLHKLSKRPVAILRNTVSHTPNISLNIRNTSTSREAYIISVFATLLQACLLAYAGLTATYFSHNTQLQETPPAGYAFPCMAAGTLMLVSGMLVCGHVVEGSTSERRFRPVDGKEARVVWLQRSGIVNDQRFESFAIFPTKAQRVITTSQRTQQGRNQNQTSQQASVGINVEVTTVVAVATTMCGFVVQFVGLRGMNWTVSIAQLLAILLMAVLRSLVRRNLAERPNSLPLPPGHELDWLAITLTKSSDAPWLHPDKPPRADRDDWGYRIVPAEQANNTAPGGYTDARHSRAHQAMLIRIQLGVLAGWRGTASAEAVALASAIEIVMGTLRLDHWKSNGMFTWHITSSNSSVHEPVEFCATWRQTTWTTFPQEIEAALSLWLYSVRHREENQEEAGYYSSESWLGGATPSQLQSKRARGKSSLQILGSLDARILQRDLSWWLPDNSLKDIYDISETEANSNVPQRVILEGHRVVGCTRKAIHYPSPNNDVSGYELRQGEISRQSTLAVYSQKDIKKLYACHIFSAFMWALSAAITESPVDTCPFGKADVRAFVVPTEEYEYDTWDRNHKFSNDRLSALIRDIENTGLGSVEDIYFAILPPLSAWNLLPPVHSILKRGLEVGHQLERRGDWKKAGRTYVRILKRTAFFPRNDNTDIASEATALVMEFLRVLTETVELWKDQLLYDDKEVFELIAFREWVRGRLAAHNDEAIFPRLMGLYERQGRVWKCNLVGENTAYPTILPPEFGFHVLHQAACSNKGAEISRLSSQGLDRQDFLGWTAIHYAVAYGSGNAFDILLDLRADANAQDIRQRTPLHYAYRHDDARVVLELLRAGTDINARDTDGMTPLHHAVKHGARKVAAALIEGGADMNLADNGGRTAMAWAVCSGDADLAKDDLWDATNLKRRDNQGRTLLHLAVMSGSGVGKDFGDMFDFLVPAIDKNAKDRRGYTPLHLAAAKGHLSAVQWLLDRGADRHAEENGRYNNMQDPTLDEPRFTPLHLAKLRLRRAREKEGDATDNESD</sequence>
<gene>
    <name evidence="5" type="ORF">B0H64DRAFT_349835</name>
</gene>
<dbReference type="Proteomes" id="UP001278766">
    <property type="component" value="Unassembled WGS sequence"/>
</dbReference>
<evidence type="ECO:0000256" key="3">
    <source>
        <dbReference type="PROSITE-ProRule" id="PRU00023"/>
    </source>
</evidence>
<feature type="transmembrane region" description="Helical" evidence="4">
    <location>
        <begin position="315"/>
        <end position="335"/>
    </location>
</feature>
<dbReference type="AlphaFoldDB" id="A0AAE0H717"/>
<protein>
    <recommendedName>
        <fullName evidence="7">Ankyrin repeat protein</fullName>
    </recommendedName>
</protein>
<dbReference type="PANTHER" id="PTHR24123:SF33">
    <property type="entry name" value="PROTEIN HOS4"/>
    <property type="match status" value="1"/>
</dbReference>
<dbReference type="InterPro" id="IPR036770">
    <property type="entry name" value="Ankyrin_rpt-contain_sf"/>
</dbReference>
<dbReference type="EMBL" id="JAUEPN010000011">
    <property type="protein sequence ID" value="KAK3291041.1"/>
    <property type="molecule type" value="Genomic_DNA"/>
</dbReference>
<evidence type="ECO:0000256" key="1">
    <source>
        <dbReference type="ARBA" id="ARBA00022737"/>
    </source>
</evidence>
<evidence type="ECO:0008006" key="7">
    <source>
        <dbReference type="Google" id="ProtNLM"/>
    </source>
</evidence>
<dbReference type="Pfam" id="PF00023">
    <property type="entry name" value="Ank"/>
    <property type="match status" value="1"/>
</dbReference>
<dbReference type="PROSITE" id="PS50297">
    <property type="entry name" value="ANK_REP_REGION"/>
    <property type="match status" value="4"/>
</dbReference>
<dbReference type="PANTHER" id="PTHR24123">
    <property type="entry name" value="ANKYRIN REPEAT-CONTAINING"/>
    <property type="match status" value="1"/>
</dbReference>
<feature type="transmembrane region" description="Helical" evidence="4">
    <location>
        <begin position="193"/>
        <end position="216"/>
    </location>
</feature>
<accession>A0AAE0H717</accession>
<keyword evidence="6" id="KW-1185">Reference proteome</keyword>
<keyword evidence="4" id="KW-1133">Transmembrane helix</keyword>
<name>A0AAE0H717_9PEZI</name>
<reference evidence="5" key="1">
    <citation type="journal article" date="2023" name="Mol. Phylogenet. Evol.">
        <title>Genome-scale phylogeny and comparative genomics of the fungal order Sordariales.</title>
        <authorList>
            <person name="Hensen N."/>
            <person name="Bonometti L."/>
            <person name="Westerberg I."/>
            <person name="Brannstrom I.O."/>
            <person name="Guillou S."/>
            <person name="Cros-Aarteil S."/>
            <person name="Calhoun S."/>
            <person name="Haridas S."/>
            <person name="Kuo A."/>
            <person name="Mondo S."/>
            <person name="Pangilinan J."/>
            <person name="Riley R."/>
            <person name="LaButti K."/>
            <person name="Andreopoulos B."/>
            <person name="Lipzen A."/>
            <person name="Chen C."/>
            <person name="Yan M."/>
            <person name="Daum C."/>
            <person name="Ng V."/>
            <person name="Clum A."/>
            <person name="Steindorff A."/>
            <person name="Ohm R.A."/>
            <person name="Martin F."/>
            <person name="Silar P."/>
            <person name="Natvig D.O."/>
            <person name="Lalanne C."/>
            <person name="Gautier V."/>
            <person name="Ament-Velasquez S.L."/>
            <person name="Kruys A."/>
            <person name="Hutchinson M.I."/>
            <person name="Powell A.J."/>
            <person name="Barry K."/>
            <person name="Miller A.N."/>
            <person name="Grigoriev I.V."/>
            <person name="Debuchy R."/>
            <person name="Gladieux P."/>
            <person name="Hiltunen Thoren M."/>
            <person name="Johannesson H."/>
        </authorList>
    </citation>
    <scope>NUCLEOTIDE SEQUENCE</scope>
    <source>
        <strain evidence="5">CBS 168.71</strain>
    </source>
</reference>
<reference evidence="5" key="2">
    <citation type="submission" date="2023-06" db="EMBL/GenBank/DDBJ databases">
        <authorList>
            <consortium name="Lawrence Berkeley National Laboratory"/>
            <person name="Haridas S."/>
            <person name="Hensen N."/>
            <person name="Bonometti L."/>
            <person name="Westerberg I."/>
            <person name="Brannstrom I.O."/>
            <person name="Guillou S."/>
            <person name="Cros-Aarteil S."/>
            <person name="Calhoun S."/>
            <person name="Kuo A."/>
            <person name="Mondo S."/>
            <person name="Pangilinan J."/>
            <person name="Riley R."/>
            <person name="Labutti K."/>
            <person name="Andreopoulos B."/>
            <person name="Lipzen A."/>
            <person name="Chen C."/>
            <person name="Yanf M."/>
            <person name="Daum C."/>
            <person name="Ng V."/>
            <person name="Clum A."/>
            <person name="Steindorff A."/>
            <person name="Ohm R."/>
            <person name="Martin F."/>
            <person name="Silar P."/>
            <person name="Natvig D."/>
            <person name="Lalanne C."/>
            <person name="Gautier V."/>
            <person name="Ament-Velasquez S.L."/>
            <person name="Kruys A."/>
            <person name="Hutchinson M.I."/>
            <person name="Powell A.J."/>
            <person name="Barry K."/>
            <person name="Miller A.N."/>
            <person name="Grigoriev I.V."/>
            <person name="Debuchy R."/>
            <person name="Gladieux P."/>
            <person name="Thoren M.H."/>
            <person name="Johannesson H."/>
        </authorList>
    </citation>
    <scope>NUCLEOTIDE SEQUENCE</scope>
    <source>
        <strain evidence="5">CBS 168.71</strain>
    </source>
</reference>
<comment type="caution">
    <text evidence="5">The sequence shown here is derived from an EMBL/GenBank/DDBJ whole genome shotgun (WGS) entry which is preliminary data.</text>
</comment>
<keyword evidence="4" id="KW-0812">Transmembrane</keyword>
<feature type="repeat" description="ANK" evidence="3">
    <location>
        <begin position="892"/>
        <end position="924"/>
    </location>
</feature>
<dbReference type="PROSITE" id="PS50088">
    <property type="entry name" value="ANK_REPEAT"/>
    <property type="match status" value="4"/>
</dbReference>
<feature type="transmembrane region" description="Helical" evidence="4">
    <location>
        <begin position="154"/>
        <end position="173"/>
    </location>
</feature>
<feature type="non-terminal residue" evidence="5">
    <location>
        <position position="1"/>
    </location>
</feature>
<proteinExistence type="predicted"/>
<feature type="repeat" description="ANK" evidence="3">
    <location>
        <begin position="925"/>
        <end position="957"/>
    </location>
</feature>
<dbReference type="InterPro" id="IPR051165">
    <property type="entry name" value="Multifunctional_ANK_Repeat"/>
</dbReference>
<dbReference type="Pfam" id="PF12796">
    <property type="entry name" value="Ank_2"/>
    <property type="match status" value="2"/>
</dbReference>